<feature type="region of interest" description="Disordered" evidence="2">
    <location>
        <begin position="42"/>
        <end position="101"/>
    </location>
</feature>
<dbReference type="OrthoDB" id="3266505at2759"/>
<dbReference type="AlphaFoldDB" id="R7YJK6"/>
<evidence type="ECO:0000256" key="2">
    <source>
        <dbReference type="SAM" id="MobiDB-lite"/>
    </source>
</evidence>
<dbReference type="SMART" id="SM00906">
    <property type="entry name" value="Fungal_trans"/>
    <property type="match status" value="1"/>
</dbReference>
<dbReference type="GO" id="GO:0006351">
    <property type="term" value="P:DNA-templated transcription"/>
    <property type="evidence" value="ECO:0007669"/>
    <property type="project" value="InterPro"/>
</dbReference>
<dbReference type="Pfam" id="PF04082">
    <property type="entry name" value="Fungal_trans"/>
    <property type="match status" value="1"/>
</dbReference>
<dbReference type="eggNOG" id="ENOG502SKTZ">
    <property type="taxonomic scope" value="Eukaryota"/>
</dbReference>
<name>R7YJK6_CONA1</name>
<dbReference type="RefSeq" id="XP_007777148.1">
    <property type="nucleotide sequence ID" value="XM_007778958.1"/>
</dbReference>
<dbReference type="GO" id="GO:0003677">
    <property type="term" value="F:DNA binding"/>
    <property type="evidence" value="ECO:0007669"/>
    <property type="project" value="InterPro"/>
</dbReference>
<evidence type="ECO:0000313" key="6">
    <source>
        <dbReference type="Proteomes" id="UP000016924"/>
    </source>
</evidence>
<evidence type="ECO:0000259" key="4">
    <source>
        <dbReference type="SMART" id="SM00906"/>
    </source>
</evidence>
<feature type="region of interest" description="Disordered" evidence="2">
    <location>
        <begin position="301"/>
        <end position="369"/>
    </location>
</feature>
<keyword evidence="1" id="KW-0539">Nucleus</keyword>
<evidence type="ECO:0000256" key="3">
    <source>
        <dbReference type="SAM" id="Phobius"/>
    </source>
</evidence>
<dbReference type="Proteomes" id="UP000016924">
    <property type="component" value="Unassembled WGS sequence"/>
</dbReference>
<dbReference type="STRING" id="1168221.R7YJK6"/>
<dbReference type="GO" id="GO:0008270">
    <property type="term" value="F:zinc ion binding"/>
    <property type="evidence" value="ECO:0007669"/>
    <property type="project" value="InterPro"/>
</dbReference>
<gene>
    <name evidence="5" type="ORF">W97_01049</name>
</gene>
<dbReference type="PANTHER" id="PTHR46910:SF9">
    <property type="entry name" value="MISCELLANEOUS ZN(II)2CYS6 TRANSCRIPTION FACTOR (EUROFUNG)"/>
    <property type="match status" value="1"/>
</dbReference>
<feature type="domain" description="Xylanolytic transcriptional activator regulatory" evidence="4">
    <location>
        <begin position="234"/>
        <end position="308"/>
    </location>
</feature>
<dbReference type="HOGENOM" id="CLU_017443_2_0_1"/>
<evidence type="ECO:0000313" key="5">
    <source>
        <dbReference type="EMBL" id="EON61831.1"/>
    </source>
</evidence>
<organism evidence="5 6">
    <name type="scientific">Coniosporium apollinis (strain CBS 100218)</name>
    <name type="common">Rock-inhabiting black yeast</name>
    <dbReference type="NCBI Taxonomy" id="1168221"/>
    <lineage>
        <taxon>Eukaryota</taxon>
        <taxon>Fungi</taxon>
        <taxon>Dikarya</taxon>
        <taxon>Ascomycota</taxon>
        <taxon>Pezizomycotina</taxon>
        <taxon>Dothideomycetes</taxon>
        <taxon>Dothideomycetes incertae sedis</taxon>
        <taxon>Coniosporium</taxon>
    </lineage>
</organism>
<dbReference type="GeneID" id="19898360"/>
<dbReference type="InterPro" id="IPR050987">
    <property type="entry name" value="AtrR-like"/>
</dbReference>
<dbReference type="InterPro" id="IPR007219">
    <property type="entry name" value="XnlR_reg_dom"/>
</dbReference>
<proteinExistence type="predicted"/>
<protein>
    <recommendedName>
        <fullName evidence="4">Xylanolytic transcriptional activator regulatory domain-containing protein</fullName>
    </recommendedName>
</protein>
<dbReference type="GO" id="GO:0003700">
    <property type="term" value="F:DNA-binding transcription factor activity"/>
    <property type="evidence" value="ECO:0007669"/>
    <property type="project" value="InterPro"/>
</dbReference>
<sequence length="548" mass="60580">MPMPMPNEIGTLRALPSGESFFVGSSSGVFFINTVRRAFSHAAATANRHRTTTDDSRANRRPVSLPPPEDCIVGPESHVDDNWSSVTGPSPEGNPTRPKATGDTSWFLDKIENLGELPDQAVAKELLITYFRTWHPLLPFLHGPTCLEELETLYARGQATKSNSLSTAIMFQCLFNIAKLDRPDLPALGQSQIRSGEQLMLALGIASLKCDLGSIHALLAAQLYFVATMDLRAASTTGGLVLRSIFKSGLHRCPFRYSHLMTSDRDMRKRVFWSAYTLDRYVSQSLGHPLGIQDSDFDVCPPGKGDLHQPVRPLNGTDEGTSPKEFILHLPANHPGRQNTSPPNSSASLQNESRESSVHVGEEEQQAELQEANTVGAEFVSQRRRENQSVQAQFVRYSQLVGRMVEMFHKSIHVRSASRQNILFLKADIDAWGNDLPYPSTTLFAQVNDSEPQSVTLNQDVFFWVARQQLLLLVNRPSLSLEPTSGEFRHAAQICIGAARSIIRTLKSHINSGGALFWPGFMSAVWMSGLVMAFACQLKLHSISNAIM</sequence>
<reference evidence="6" key="1">
    <citation type="submission" date="2012-06" db="EMBL/GenBank/DDBJ databases">
        <title>The genome sequence of Coniosporium apollinis CBS 100218.</title>
        <authorList>
            <consortium name="The Broad Institute Genome Sequencing Platform"/>
            <person name="Cuomo C."/>
            <person name="Gorbushina A."/>
            <person name="Noack S."/>
            <person name="Walker B."/>
            <person name="Young S.K."/>
            <person name="Zeng Q."/>
            <person name="Gargeya S."/>
            <person name="Fitzgerald M."/>
            <person name="Haas B."/>
            <person name="Abouelleil A."/>
            <person name="Alvarado L."/>
            <person name="Arachchi H.M."/>
            <person name="Berlin A.M."/>
            <person name="Chapman S.B."/>
            <person name="Goldberg J."/>
            <person name="Griggs A."/>
            <person name="Gujja S."/>
            <person name="Hansen M."/>
            <person name="Howarth C."/>
            <person name="Imamovic A."/>
            <person name="Larimer J."/>
            <person name="McCowan C."/>
            <person name="Montmayeur A."/>
            <person name="Murphy C."/>
            <person name="Neiman D."/>
            <person name="Pearson M."/>
            <person name="Priest M."/>
            <person name="Roberts A."/>
            <person name="Saif S."/>
            <person name="Shea T."/>
            <person name="Sisk P."/>
            <person name="Sykes S."/>
            <person name="Wortman J."/>
            <person name="Nusbaum C."/>
            <person name="Birren B."/>
        </authorList>
    </citation>
    <scope>NUCLEOTIDE SEQUENCE [LARGE SCALE GENOMIC DNA]</scope>
    <source>
        <strain evidence="6">CBS 100218</strain>
    </source>
</reference>
<dbReference type="EMBL" id="JH767557">
    <property type="protein sequence ID" value="EON61831.1"/>
    <property type="molecule type" value="Genomic_DNA"/>
</dbReference>
<feature type="transmembrane region" description="Helical" evidence="3">
    <location>
        <begin position="516"/>
        <end position="538"/>
    </location>
</feature>
<keyword evidence="6" id="KW-1185">Reference proteome</keyword>
<dbReference type="OMA" id="AKHCHRA"/>
<keyword evidence="3" id="KW-1133">Transmembrane helix</keyword>
<feature type="compositionally biased region" description="Polar residues" evidence="2">
    <location>
        <begin position="336"/>
        <end position="351"/>
    </location>
</feature>
<evidence type="ECO:0000256" key="1">
    <source>
        <dbReference type="ARBA" id="ARBA00023242"/>
    </source>
</evidence>
<keyword evidence="3" id="KW-0472">Membrane</keyword>
<keyword evidence="3" id="KW-0812">Transmembrane</keyword>
<dbReference type="CDD" id="cd12148">
    <property type="entry name" value="fungal_TF_MHR"/>
    <property type="match status" value="1"/>
</dbReference>
<accession>R7YJK6</accession>
<feature type="compositionally biased region" description="Basic and acidic residues" evidence="2">
    <location>
        <begin position="352"/>
        <end position="362"/>
    </location>
</feature>
<dbReference type="PANTHER" id="PTHR46910">
    <property type="entry name" value="TRANSCRIPTION FACTOR PDR1"/>
    <property type="match status" value="1"/>
</dbReference>